<keyword evidence="2" id="KW-1185">Reference proteome</keyword>
<dbReference type="Pfam" id="PF19891">
    <property type="entry name" value="DUF6364"/>
    <property type="match status" value="1"/>
</dbReference>
<proteinExistence type="predicted"/>
<dbReference type="InterPro" id="IPR045944">
    <property type="entry name" value="DUF6364"/>
</dbReference>
<organism evidence="1 2">
    <name type="scientific">Phocaeicola intestinalis</name>
    <dbReference type="NCBI Taxonomy" id="2762212"/>
    <lineage>
        <taxon>Bacteria</taxon>
        <taxon>Pseudomonadati</taxon>
        <taxon>Bacteroidota</taxon>
        <taxon>Bacteroidia</taxon>
        <taxon>Bacteroidales</taxon>
        <taxon>Bacteroidaceae</taxon>
        <taxon>Phocaeicola</taxon>
    </lineage>
</organism>
<evidence type="ECO:0008006" key="3">
    <source>
        <dbReference type="Google" id="ProtNLM"/>
    </source>
</evidence>
<comment type="caution">
    <text evidence="1">The sequence shown here is derived from an EMBL/GenBank/DDBJ whole genome shotgun (WGS) entry which is preliminary data.</text>
</comment>
<evidence type="ECO:0000313" key="1">
    <source>
        <dbReference type="EMBL" id="MBD8039735.1"/>
    </source>
</evidence>
<accession>A0ABR8Y6B7</accession>
<dbReference type="Proteomes" id="UP000620874">
    <property type="component" value="Unassembled WGS sequence"/>
</dbReference>
<protein>
    <recommendedName>
        <fullName evidence="3">Toxin-antitoxin system protein</fullName>
    </recommendedName>
</protein>
<gene>
    <name evidence="1" type="ORF">H9625_04610</name>
</gene>
<name>A0ABR8Y6B7_9BACT</name>
<sequence length="87" mass="9816">MNQNVTLSINSNVLQQASDYARSKGTDLSELVENLLKQVTGSKQKEKIRPVSELDPRVQRLVGVVRLDEKEVGLDGEISRTEHLERE</sequence>
<reference evidence="1 2" key="1">
    <citation type="submission" date="2020-08" db="EMBL/GenBank/DDBJ databases">
        <title>A Genomic Blueprint of the Chicken Gut Microbiome.</title>
        <authorList>
            <person name="Gilroy R."/>
            <person name="Ravi A."/>
            <person name="Getino M."/>
            <person name="Pursley I."/>
            <person name="Horton D.L."/>
            <person name="Alikhan N.-F."/>
            <person name="Baker D."/>
            <person name="Gharbi K."/>
            <person name="Hall N."/>
            <person name="Watson M."/>
            <person name="Adriaenssens E.M."/>
            <person name="Foster-Nyarko E."/>
            <person name="Jarju S."/>
            <person name="Secka A."/>
            <person name="Antonio M."/>
            <person name="Oren A."/>
            <person name="Chaudhuri R."/>
            <person name="La Ragione R.M."/>
            <person name="Hildebrand F."/>
            <person name="Pallen M.J."/>
        </authorList>
    </citation>
    <scope>NUCLEOTIDE SEQUENCE [LARGE SCALE GENOMIC DNA]</scope>
    <source>
        <strain evidence="1 2">Sa1CVN1</strain>
    </source>
</reference>
<dbReference type="EMBL" id="JACSPP010000009">
    <property type="protein sequence ID" value="MBD8039735.1"/>
    <property type="molecule type" value="Genomic_DNA"/>
</dbReference>
<dbReference type="RefSeq" id="WP_087395929.1">
    <property type="nucleotide sequence ID" value="NZ_JACSPP010000009.1"/>
</dbReference>
<evidence type="ECO:0000313" key="2">
    <source>
        <dbReference type="Proteomes" id="UP000620874"/>
    </source>
</evidence>